<gene>
    <name evidence="1" type="ORF">MNBD_GAMMA12-669</name>
</gene>
<accession>A0A3B0YKS5</accession>
<proteinExistence type="predicted"/>
<dbReference type="AlphaFoldDB" id="A0A3B0YKS5"/>
<evidence type="ECO:0008006" key="2">
    <source>
        <dbReference type="Google" id="ProtNLM"/>
    </source>
</evidence>
<sequence length="192" mass="21676">MTIRSCQKILAYLSVSLLLAACSTSAVNTPETIAKTIAQAIINSDKTSFEKYIINQDVAIQMFQQLIVSAKKDELYKQRLPKLEKELTTLKTNSNATLARVRSRVIASFETINKHAKRDGVDLSKGTFGKVIDIRSNKYLDRIKYDIYFTINTDGTAYTIKLNNVVTVSDKLYLLNAMIWKGKNEKLITKSK</sequence>
<reference evidence="1" key="1">
    <citation type="submission" date="2018-06" db="EMBL/GenBank/DDBJ databases">
        <authorList>
            <person name="Zhirakovskaya E."/>
        </authorList>
    </citation>
    <scope>NUCLEOTIDE SEQUENCE</scope>
</reference>
<dbReference type="PROSITE" id="PS51257">
    <property type="entry name" value="PROKAR_LIPOPROTEIN"/>
    <property type="match status" value="1"/>
</dbReference>
<name>A0A3B0YKS5_9ZZZZ</name>
<protein>
    <recommendedName>
        <fullName evidence="2">Lipoprotein</fullName>
    </recommendedName>
</protein>
<organism evidence="1">
    <name type="scientific">hydrothermal vent metagenome</name>
    <dbReference type="NCBI Taxonomy" id="652676"/>
    <lineage>
        <taxon>unclassified sequences</taxon>
        <taxon>metagenomes</taxon>
        <taxon>ecological metagenomes</taxon>
    </lineage>
</organism>
<dbReference type="EMBL" id="UOFL01000094">
    <property type="protein sequence ID" value="VAW75912.1"/>
    <property type="molecule type" value="Genomic_DNA"/>
</dbReference>
<evidence type="ECO:0000313" key="1">
    <source>
        <dbReference type="EMBL" id="VAW75912.1"/>
    </source>
</evidence>